<evidence type="ECO:0000313" key="1">
    <source>
        <dbReference type="EMBL" id="CAF5117730.1"/>
    </source>
</evidence>
<sequence length="154" mass="18158">MHALSLNKANNINITIAIEFLSRLDADIAGQSFVRKNILLDELLIGKLLNFSTLAYPNLAKSWFRFAAWAYLGEENYLLDLHHLSRTCSLLTKHLILIEQLLALHPQYDLRRYFLLEQSCRAYFTYLQFSNTSTCENEKQIIMMTMHPRFWLHY</sequence>
<reference evidence="1" key="1">
    <citation type="submission" date="2021-02" db="EMBL/GenBank/DDBJ databases">
        <authorList>
            <person name="Nowell W R."/>
        </authorList>
    </citation>
    <scope>NUCLEOTIDE SEQUENCE</scope>
</reference>
<dbReference type="Proteomes" id="UP000681967">
    <property type="component" value="Unassembled WGS sequence"/>
</dbReference>
<dbReference type="EMBL" id="CAJOBH010243624">
    <property type="protein sequence ID" value="CAF5117730.1"/>
    <property type="molecule type" value="Genomic_DNA"/>
</dbReference>
<accession>A0A8S3FE68</accession>
<dbReference type="AlphaFoldDB" id="A0A8S3FE68"/>
<proteinExistence type="predicted"/>
<evidence type="ECO:0000313" key="2">
    <source>
        <dbReference type="Proteomes" id="UP000681967"/>
    </source>
</evidence>
<name>A0A8S3FE68_9BILA</name>
<feature type="non-terminal residue" evidence="1">
    <location>
        <position position="1"/>
    </location>
</feature>
<comment type="caution">
    <text evidence="1">The sequence shown here is derived from an EMBL/GenBank/DDBJ whole genome shotgun (WGS) entry which is preliminary data.</text>
</comment>
<organism evidence="1 2">
    <name type="scientific">Rotaria magnacalcarata</name>
    <dbReference type="NCBI Taxonomy" id="392030"/>
    <lineage>
        <taxon>Eukaryota</taxon>
        <taxon>Metazoa</taxon>
        <taxon>Spiralia</taxon>
        <taxon>Gnathifera</taxon>
        <taxon>Rotifera</taxon>
        <taxon>Eurotatoria</taxon>
        <taxon>Bdelloidea</taxon>
        <taxon>Philodinida</taxon>
        <taxon>Philodinidae</taxon>
        <taxon>Rotaria</taxon>
    </lineage>
</organism>
<protein>
    <submittedName>
        <fullName evidence="1">Uncharacterized protein</fullName>
    </submittedName>
</protein>
<gene>
    <name evidence="1" type="ORF">BYL167_LOCUS66599</name>
</gene>